<dbReference type="GO" id="GO:0016787">
    <property type="term" value="F:hydrolase activity"/>
    <property type="evidence" value="ECO:0007669"/>
    <property type="project" value="UniProtKB-KW"/>
</dbReference>
<evidence type="ECO:0000313" key="3">
    <source>
        <dbReference type="EMBL" id="ASK63801.1"/>
    </source>
</evidence>
<dbReference type="RefSeq" id="WP_089063060.1">
    <property type="nucleotide sequence ID" value="NZ_CP022315.1"/>
</dbReference>
<dbReference type="Gene3D" id="3.40.630.10">
    <property type="entry name" value="Zn peptidases"/>
    <property type="match status" value="1"/>
</dbReference>
<feature type="binding site" evidence="1">
    <location>
        <position position="352"/>
    </location>
    <ligand>
        <name>Mn(2+)</name>
        <dbReference type="ChEBI" id="CHEBI:29035"/>
        <label>2</label>
    </ligand>
</feature>
<dbReference type="GO" id="GO:0046872">
    <property type="term" value="F:metal ion binding"/>
    <property type="evidence" value="ECO:0007669"/>
    <property type="project" value="UniProtKB-KW"/>
</dbReference>
<dbReference type="PANTHER" id="PTHR11014:SF63">
    <property type="entry name" value="METALLOPEPTIDASE, PUTATIVE (AFU_ORTHOLOGUE AFUA_6G09600)-RELATED"/>
    <property type="match status" value="1"/>
</dbReference>
<dbReference type="InterPro" id="IPR036264">
    <property type="entry name" value="Bact_exopeptidase_dim_dom"/>
</dbReference>
<keyword evidence="1" id="KW-0464">Manganese</keyword>
<accession>A0A220U7G8</accession>
<sequence>MELEQTLTEHRRQLHQIPELGFQEFKTAAYIRKTLDKLDISYLTPMETATIVFLKGNSDMTLGFRADIDGLPIEEANDIPFRSQHNGIMHACGHDGHTAMLLAFAERCRNMQDTKSLPHNVLLIFQPSEESMGGANYLTSTFPFHDYAPAAIFGLHLMPDNPVGTFLTKSGPLTASATEYRIYIDGTSAHVANKENGASALGALNHIVTQIQQLQNFHLSGLNQNIIHIGKIQAGEAINTVASAGYLEGTIRTYDMKDLATVQDKLNSIVQSSDLLFNTNCRVEFAEGYPPVINAKQLLPLSSVCAKAAGLEVIIKNKPYLFGEDFSFYSKVATTHFAFMGVQNENHTSGLHTSSFNFDEKSLVYGVHYYVKILEKFGEVK</sequence>
<dbReference type="Pfam" id="PF01546">
    <property type="entry name" value="Peptidase_M20"/>
    <property type="match status" value="1"/>
</dbReference>
<dbReference type="SUPFAM" id="SSF53187">
    <property type="entry name" value="Zn-dependent exopeptidases"/>
    <property type="match status" value="1"/>
</dbReference>
<evidence type="ECO:0000256" key="1">
    <source>
        <dbReference type="PIRSR" id="PIRSR005962-1"/>
    </source>
</evidence>
<keyword evidence="3" id="KW-0378">Hydrolase</keyword>
<evidence type="ECO:0000313" key="4">
    <source>
        <dbReference type="Proteomes" id="UP000198312"/>
    </source>
</evidence>
<feature type="domain" description="Peptidase M20 dimerisation" evidence="2">
    <location>
        <begin position="177"/>
        <end position="272"/>
    </location>
</feature>
<proteinExistence type="predicted"/>
<reference evidence="3 4" key="1">
    <citation type="submission" date="2017-07" db="EMBL/GenBank/DDBJ databases">
        <title>Virgibacillus sp. LM2416.</title>
        <authorList>
            <person name="Tak E.J."/>
            <person name="Bae J.-W."/>
        </authorList>
    </citation>
    <scope>NUCLEOTIDE SEQUENCE [LARGE SCALE GENOMIC DNA]</scope>
    <source>
        <strain evidence="3 4">LM2416</strain>
    </source>
</reference>
<dbReference type="PIRSF" id="PIRSF005962">
    <property type="entry name" value="Pept_M20D_amidohydro"/>
    <property type="match status" value="1"/>
</dbReference>
<dbReference type="NCBIfam" id="TIGR01891">
    <property type="entry name" value="amidohydrolases"/>
    <property type="match status" value="1"/>
</dbReference>
<gene>
    <name evidence="3" type="ORF">CFK37_17375</name>
</gene>
<feature type="binding site" evidence="1">
    <location>
        <position position="94"/>
    </location>
    <ligand>
        <name>Mn(2+)</name>
        <dbReference type="ChEBI" id="CHEBI:29035"/>
        <label>2</label>
    </ligand>
</feature>
<dbReference type="Proteomes" id="UP000198312">
    <property type="component" value="Chromosome"/>
</dbReference>
<dbReference type="InterPro" id="IPR017439">
    <property type="entry name" value="Amidohydrolase"/>
</dbReference>
<keyword evidence="4" id="KW-1185">Reference proteome</keyword>
<organism evidence="3 4">
    <name type="scientific">Virgibacillus phasianinus</name>
    <dbReference type="NCBI Taxonomy" id="2017483"/>
    <lineage>
        <taxon>Bacteria</taxon>
        <taxon>Bacillati</taxon>
        <taxon>Bacillota</taxon>
        <taxon>Bacilli</taxon>
        <taxon>Bacillales</taxon>
        <taxon>Bacillaceae</taxon>
        <taxon>Virgibacillus</taxon>
    </lineage>
</organism>
<evidence type="ECO:0000259" key="2">
    <source>
        <dbReference type="Pfam" id="PF07687"/>
    </source>
</evidence>
<dbReference type="AlphaFoldDB" id="A0A220U7G8"/>
<feature type="binding site" evidence="1">
    <location>
        <position position="156"/>
    </location>
    <ligand>
        <name>Mn(2+)</name>
        <dbReference type="ChEBI" id="CHEBI:29035"/>
        <label>2</label>
    </ligand>
</feature>
<protein>
    <submittedName>
        <fullName evidence="3">Hydrolase</fullName>
    </submittedName>
</protein>
<keyword evidence="1" id="KW-0479">Metal-binding</keyword>
<feature type="binding site" evidence="1">
    <location>
        <position position="130"/>
    </location>
    <ligand>
        <name>Mn(2+)</name>
        <dbReference type="ChEBI" id="CHEBI:29035"/>
        <label>2</label>
    </ligand>
</feature>
<dbReference type="EMBL" id="CP022315">
    <property type="protein sequence ID" value="ASK63801.1"/>
    <property type="molecule type" value="Genomic_DNA"/>
</dbReference>
<dbReference type="KEGG" id="vil:CFK37_17375"/>
<dbReference type="InterPro" id="IPR011650">
    <property type="entry name" value="Peptidase_M20_dimer"/>
</dbReference>
<dbReference type="InterPro" id="IPR002933">
    <property type="entry name" value="Peptidase_M20"/>
</dbReference>
<dbReference type="OrthoDB" id="9776731at2"/>
<dbReference type="PANTHER" id="PTHR11014">
    <property type="entry name" value="PEPTIDASE M20 FAMILY MEMBER"/>
    <property type="match status" value="1"/>
</dbReference>
<dbReference type="SUPFAM" id="SSF55031">
    <property type="entry name" value="Bacterial exopeptidase dimerisation domain"/>
    <property type="match status" value="1"/>
</dbReference>
<feature type="binding site" evidence="1">
    <location>
        <position position="92"/>
    </location>
    <ligand>
        <name>Mn(2+)</name>
        <dbReference type="ChEBI" id="CHEBI:29035"/>
        <label>2</label>
    </ligand>
</feature>
<comment type="cofactor">
    <cofactor evidence="1">
        <name>Mn(2+)</name>
        <dbReference type="ChEBI" id="CHEBI:29035"/>
    </cofactor>
    <text evidence="1">The Mn(2+) ion enhances activity.</text>
</comment>
<dbReference type="Gene3D" id="3.30.70.360">
    <property type="match status" value="1"/>
</dbReference>
<name>A0A220U7G8_9BACI</name>
<dbReference type="Pfam" id="PF07687">
    <property type="entry name" value="M20_dimer"/>
    <property type="match status" value="1"/>
</dbReference>